<dbReference type="InterPro" id="IPR028987">
    <property type="entry name" value="ATP_synth_B-like_membr_sf"/>
</dbReference>
<dbReference type="GO" id="GO:0005886">
    <property type="term" value="C:plasma membrane"/>
    <property type="evidence" value="ECO:0007669"/>
    <property type="project" value="UniProtKB-SubCell"/>
</dbReference>
<comment type="function">
    <text evidence="12 16">F(1)F(0) ATP synthase produces ATP from ADP in the presence of a proton or sodium gradient. F-type ATPases consist of two structural domains, F(1) containing the extramembraneous catalytic core and F(0) containing the membrane proton channel, linked together by a central stalk and a peripheral stalk. During catalysis, ATP synthesis in the catalytic domain of F(1) is coupled via a rotary mechanism of the central stalk subunits to proton translocation.</text>
</comment>
<evidence type="ECO:0000313" key="20">
    <source>
        <dbReference type="Proteomes" id="UP000287798"/>
    </source>
</evidence>
<evidence type="ECO:0000256" key="2">
    <source>
        <dbReference type="ARBA" id="ARBA00022448"/>
    </source>
</evidence>
<comment type="similarity">
    <text evidence="1 16 17">Belongs to the ATPase B chain family.</text>
</comment>
<dbReference type="InterPro" id="IPR005864">
    <property type="entry name" value="ATP_synth_F0_bsu_bac"/>
</dbReference>
<evidence type="ECO:0000256" key="6">
    <source>
        <dbReference type="ARBA" id="ARBA00022692"/>
    </source>
</evidence>
<dbReference type="InterPro" id="IPR002146">
    <property type="entry name" value="ATP_synth_b/b'su_bac/chlpt"/>
</dbReference>
<comment type="function">
    <text evidence="13">Component of the F(0) channel, it forms part of the peripheral stalk, linking F(1) to F(0). The b'-subunit is a diverged and duplicated form of b found in plants and photosynthetic bacteria.</text>
</comment>
<evidence type="ECO:0000256" key="5">
    <source>
        <dbReference type="ARBA" id="ARBA00022547"/>
    </source>
</evidence>
<evidence type="ECO:0000256" key="12">
    <source>
        <dbReference type="ARBA" id="ARBA00025198"/>
    </source>
</evidence>
<protein>
    <recommendedName>
        <fullName evidence="16">ATP synthase subunit b</fullName>
    </recommendedName>
    <alternativeName>
        <fullName evidence="16">ATP synthase F(0) sector subunit b</fullName>
    </alternativeName>
    <alternativeName>
        <fullName evidence="16">ATPase subunit I</fullName>
    </alternativeName>
    <alternativeName>
        <fullName evidence="16">F-type ATPase subunit b</fullName>
        <shortName evidence="16">F-ATPase subunit b</shortName>
    </alternativeName>
</protein>
<keyword evidence="9 16" id="KW-0406">Ion transport</keyword>
<dbReference type="EMBL" id="QZMU01000001">
    <property type="protein sequence ID" value="RRQ21952.1"/>
    <property type="molecule type" value="Genomic_DNA"/>
</dbReference>
<dbReference type="OrthoDB" id="9788020at2"/>
<keyword evidence="4" id="KW-0997">Cell inner membrane</keyword>
<dbReference type="PANTHER" id="PTHR33445:SF1">
    <property type="entry name" value="ATP SYNTHASE SUBUNIT B"/>
    <property type="match status" value="1"/>
</dbReference>
<evidence type="ECO:0000256" key="8">
    <source>
        <dbReference type="ARBA" id="ARBA00022989"/>
    </source>
</evidence>
<evidence type="ECO:0000256" key="1">
    <source>
        <dbReference type="ARBA" id="ARBA00005513"/>
    </source>
</evidence>
<dbReference type="FunFam" id="1.20.5.620:FF:000001">
    <property type="entry name" value="ATP synthase subunit b"/>
    <property type="match status" value="1"/>
</dbReference>
<evidence type="ECO:0000256" key="14">
    <source>
        <dbReference type="ARBA" id="ARBA00026054"/>
    </source>
</evidence>
<feature type="transmembrane region" description="Helical" evidence="16">
    <location>
        <begin position="6"/>
        <end position="26"/>
    </location>
</feature>
<dbReference type="GO" id="GO:0045259">
    <property type="term" value="C:proton-transporting ATP synthase complex"/>
    <property type="evidence" value="ECO:0007669"/>
    <property type="project" value="UniProtKB-KW"/>
</dbReference>
<dbReference type="GO" id="GO:0046961">
    <property type="term" value="F:proton-transporting ATPase activity, rotational mechanism"/>
    <property type="evidence" value="ECO:0007669"/>
    <property type="project" value="TreeGrafter"/>
</dbReference>
<dbReference type="InterPro" id="IPR050059">
    <property type="entry name" value="ATP_synthase_B_chain"/>
</dbReference>
<dbReference type="PANTHER" id="PTHR33445">
    <property type="entry name" value="ATP SYNTHASE SUBUNIT B', CHLOROPLASTIC"/>
    <property type="match status" value="1"/>
</dbReference>
<keyword evidence="6 16" id="KW-0812">Transmembrane</keyword>
<evidence type="ECO:0000256" key="18">
    <source>
        <dbReference type="SAM" id="Coils"/>
    </source>
</evidence>
<keyword evidence="2 16" id="KW-0813">Transport</keyword>
<dbReference type="HAMAP" id="MF_01398">
    <property type="entry name" value="ATP_synth_b_bprime"/>
    <property type="match status" value="1"/>
</dbReference>
<dbReference type="AlphaFoldDB" id="A0A426QJK3"/>
<dbReference type="Gene3D" id="1.20.5.620">
    <property type="entry name" value="F1F0 ATP synthase subunit B, membrane domain"/>
    <property type="match status" value="1"/>
</dbReference>
<evidence type="ECO:0000256" key="15">
    <source>
        <dbReference type="ARBA" id="ARBA00037847"/>
    </source>
</evidence>
<dbReference type="NCBIfam" id="NF004413">
    <property type="entry name" value="PRK05759.1-4"/>
    <property type="match status" value="1"/>
</dbReference>
<dbReference type="Pfam" id="PF00430">
    <property type="entry name" value="ATP-synt_B"/>
    <property type="match status" value="1"/>
</dbReference>
<evidence type="ECO:0000256" key="9">
    <source>
        <dbReference type="ARBA" id="ARBA00023065"/>
    </source>
</evidence>
<dbReference type="Proteomes" id="UP000287798">
    <property type="component" value="Unassembled WGS sequence"/>
</dbReference>
<comment type="subunit">
    <text evidence="14">F-type ATPases have 2 components, F(1) - the catalytic core - and F(0) - the membrane proton channel. F(1) has five subunits: alpha(3), beta(3), gamma(1), delta(1), epsilon(1). F(0) has four main subunits: a(1), b(2) and c(10-14). The alpha and beta chains form an alternating ring which encloses part of the gamma chain. F(1) is attached to F(0) by a central stalk formed by the gamma and epsilon chains, while a peripheral stalk is formed by the delta and b chains.</text>
</comment>
<evidence type="ECO:0000256" key="17">
    <source>
        <dbReference type="RuleBase" id="RU003848"/>
    </source>
</evidence>
<keyword evidence="20" id="KW-1185">Reference proteome</keyword>
<comment type="caution">
    <text evidence="19">The sequence shown here is derived from an EMBL/GenBank/DDBJ whole genome shotgun (WGS) entry which is preliminary data.</text>
</comment>
<sequence length="156" mass="17662">MNFNATLIGQMIAFVVFVWFCMKYVWPPMMKALDERKKTIADGLAAAERGQREHELAEERARESLVEAKQQAQEIISRAEKRAAEIVEEAKADARTEGERMIAAARNELDQELNRVKEELRGQVVSIAVAGAEKVLEREVNEQTHNELLTKLAAQI</sequence>
<evidence type="ECO:0000256" key="4">
    <source>
        <dbReference type="ARBA" id="ARBA00022519"/>
    </source>
</evidence>
<feature type="coiled-coil region" evidence="18">
    <location>
        <begin position="58"/>
        <end position="122"/>
    </location>
</feature>
<keyword evidence="11 16" id="KW-0066">ATP synthesis</keyword>
<reference evidence="19 20" key="1">
    <citation type="journal article" date="2010" name="Int. J. Syst. Evol. Microbiol.">
        <title>Thiohalobacter thiocyanaticus gen. nov., sp. nov., a moderately halophilic, sulfur-oxidizing gammaproteobacterium from hypersaline lakes, that utilizes thiocyanate.</title>
        <authorList>
            <person name="Sorokin D.Y."/>
            <person name="Kovaleva O.L."/>
            <person name="Tourova T.P."/>
            <person name="Muyzer G."/>
        </authorList>
    </citation>
    <scope>NUCLEOTIDE SEQUENCE [LARGE SCALE GENOMIC DNA]</scope>
    <source>
        <strain evidence="19 20">Hrh1</strain>
    </source>
</reference>
<evidence type="ECO:0000256" key="7">
    <source>
        <dbReference type="ARBA" id="ARBA00022781"/>
    </source>
</evidence>
<keyword evidence="10 16" id="KW-0472">Membrane</keyword>
<evidence type="ECO:0000313" key="19">
    <source>
        <dbReference type="EMBL" id="RRQ21952.1"/>
    </source>
</evidence>
<name>A0A426QJK3_9GAMM</name>
<evidence type="ECO:0000256" key="11">
    <source>
        <dbReference type="ARBA" id="ARBA00023310"/>
    </source>
</evidence>
<dbReference type="SUPFAM" id="SSF81573">
    <property type="entry name" value="F1F0 ATP synthase subunit B, membrane domain"/>
    <property type="match status" value="1"/>
</dbReference>
<dbReference type="GO" id="GO:0046933">
    <property type="term" value="F:proton-transporting ATP synthase activity, rotational mechanism"/>
    <property type="evidence" value="ECO:0007669"/>
    <property type="project" value="UniProtKB-UniRule"/>
</dbReference>
<dbReference type="NCBIfam" id="NF004411">
    <property type="entry name" value="PRK05759.1-2"/>
    <property type="match status" value="1"/>
</dbReference>
<dbReference type="RefSeq" id="WP_125181291.1">
    <property type="nucleotide sequence ID" value="NZ_QZMU01000001.1"/>
</dbReference>
<evidence type="ECO:0000256" key="16">
    <source>
        <dbReference type="HAMAP-Rule" id="MF_01398"/>
    </source>
</evidence>
<evidence type="ECO:0000256" key="13">
    <source>
        <dbReference type="ARBA" id="ARBA00025614"/>
    </source>
</evidence>
<keyword evidence="18" id="KW-0175">Coiled coil</keyword>
<keyword evidence="7 16" id="KW-0375">Hydrogen ion transport</keyword>
<organism evidence="19 20">
    <name type="scientific">Thiohalobacter thiocyanaticus</name>
    <dbReference type="NCBI Taxonomy" id="585455"/>
    <lineage>
        <taxon>Bacteria</taxon>
        <taxon>Pseudomonadati</taxon>
        <taxon>Pseudomonadota</taxon>
        <taxon>Gammaproteobacteria</taxon>
        <taxon>Thiohalobacterales</taxon>
        <taxon>Thiohalobacteraceae</taxon>
        <taxon>Thiohalobacter</taxon>
    </lineage>
</organism>
<keyword evidence="8 16" id="KW-1133">Transmembrane helix</keyword>
<dbReference type="GO" id="GO:0012505">
    <property type="term" value="C:endomembrane system"/>
    <property type="evidence" value="ECO:0007669"/>
    <property type="project" value="UniProtKB-SubCell"/>
</dbReference>
<evidence type="ECO:0000256" key="10">
    <source>
        <dbReference type="ARBA" id="ARBA00023136"/>
    </source>
</evidence>
<proteinExistence type="inferred from homology"/>
<accession>A0A426QJK3</accession>
<dbReference type="CDD" id="cd06503">
    <property type="entry name" value="ATP-synt_Fo_b"/>
    <property type="match status" value="1"/>
</dbReference>
<gene>
    <name evidence="16" type="primary">atpF</name>
    <name evidence="19" type="ORF">D6C00_08320</name>
</gene>
<evidence type="ECO:0000256" key="3">
    <source>
        <dbReference type="ARBA" id="ARBA00022475"/>
    </source>
</evidence>
<keyword evidence="3 16" id="KW-1003">Cell membrane</keyword>
<comment type="subcellular location">
    <subcellularLocation>
        <location evidence="16">Cell membrane</location>
        <topology evidence="16">Single-pass membrane protein</topology>
    </subcellularLocation>
    <subcellularLocation>
        <location evidence="15">Endomembrane system</location>
        <topology evidence="15">Single-pass membrane protein</topology>
    </subcellularLocation>
</comment>
<dbReference type="NCBIfam" id="TIGR01144">
    <property type="entry name" value="ATP_synt_b"/>
    <property type="match status" value="1"/>
</dbReference>
<keyword evidence="5 16" id="KW-0138">CF(0)</keyword>
<comment type="subunit">
    <text evidence="16">F-type ATPases have 2 components, F(1) - the catalytic core - and F(0) - the membrane proton channel. F(1) has five subunits: alpha(3), beta(3), gamma(1), delta(1), epsilon(1). F(0) has three main subunits: a(1), b(2) and c(10-14). The alpha and beta chains form an alternating ring which encloses part of the gamma chain. F(1) is attached to F(0) by a central stalk formed by the gamma and epsilon chains, while a peripheral stalk is formed by the delta and b chains.</text>
</comment>